<feature type="transmembrane region" description="Helical" evidence="4">
    <location>
        <begin position="143"/>
        <end position="165"/>
    </location>
</feature>
<dbReference type="OrthoDB" id="4062651at2759"/>
<keyword evidence="2" id="KW-0067">ATP-binding</keyword>
<protein>
    <recommendedName>
        <fullName evidence="5">Protein kinase domain-containing protein</fullName>
    </recommendedName>
</protein>
<dbReference type="GO" id="GO:0004672">
    <property type="term" value="F:protein kinase activity"/>
    <property type="evidence" value="ECO:0007669"/>
    <property type="project" value="InterPro"/>
</dbReference>
<evidence type="ECO:0000259" key="5">
    <source>
        <dbReference type="PROSITE" id="PS50011"/>
    </source>
</evidence>
<organism evidence="6 7">
    <name type="scientific">Miscanthus lutarioriparius</name>
    <dbReference type="NCBI Taxonomy" id="422564"/>
    <lineage>
        <taxon>Eukaryota</taxon>
        <taxon>Viridiplantae</taxon>
        <taxon>Streptophyta</taxon>
        <taxon>Embryophyta</taxon>
        <taxon>Tracheophyta</taxon>
        <taxon>Spermatophyta</taxon>
        <taxon>Magnoliopsida</taxon>
        <taxon>Liliopsida</taxon>
        <taxon>Poales</taxon>
        <taxon>Poaceae</taxon>
        <taxon>PACMAD clade</taxon>
        <taxon>Panicoideae</taxon>
        <taxon>Andropogonodae</taxon>
        <taxon>Andropogoneae</taxon>
        <taxon>Saccharinae</taxon>
        <taxon>Miscanthus</taxon>
    </lineage>
</organism>
<sequence length="307" mass="31863">MPRSLLAGNEGSCDLTGDPGKQLAAGSRPCQLATIVAVRALAPTALPNATRLCAAPGSKRAPPVRPDTPGCSECRGGVMATTYEMLAFAHQGFVPCGMAATVAVCVGTGDLIPSPPRLPPAAASATQSPPPASSSSSSSSKSIVPIAAGSATAVICLGFAAVAVARIRRRRRMTAGGDSESGNDSSDDDDDDSVASLPPLPREGLYIFTKAELMQATNGYDKKLLLGTGGAGKVYLGHLPSGQRVAIKKIYRSKKVSEFYAEVAVLAKLWHRNLTTLVDYCLGGRGRGDHALVYEYMAGGNLWRALF</sequence>
<dbReference type="AlphaFoldDB" id="A0A811PX41"/>
<dbReference type="GO" id="GO:0005524">
    <property type="term" value="F:ATP binding"/>
    <property type="evidence" value="ECO:0007669"/>
    <property type="project" value="UniProtKB-KW"/>
</dbReference>
<keyword evidence="7" id="KW-1185">Reference proteome</keyword>
<feature type="compositionally biased region" description="Low complexity" evidence="3">
    <location>
        <begin position="120"/>
        <end position="141"/>
    </location>
</feature>
<reference evidence="6" key="1">
    <citation type="submission" date="2020-10" db="EMBL/GenBank/DDBJ databases">
        <authorList>
            <person name="Han B."/>
            <person name="Lu T."/>
            <person name="Zhao Q."/>
            <person name="Huang X."/>
            <person name="Zhao Y."/>
        </authorList>
    </citation>
    <scope>NUCLEOTIDE SEQUENCE</scope>
</reference>
<dbReference type="Proteomes" id="UP000604825">
    <property type="component" value="Unassembled WGS sequence"/>
</dbReference>
<feature type="domain" description="Protein kinase" evidence="5">
    <location>
        <begin position="220"/>
        <end position="307"/>
    </location>
</feature>
<dbReference type="InterPro" id="IPR011009">
    <property type="entry name" value="Kinase-like_dom_sf"/>
</dbReference>
<evidence type="ECO:0000313" key="7">
    <source>
        <dbReference type="Proteomes" id="UP000604825"/>
    </source>
</evidence>
<keyword evidence="4" id="KW-0472">Membrane</keyword>
<dbReference type="PANTHER" id="PTHR47989">
    <property type="entry name" value="OS01G0750732 PROTEIN"/>
    <property type="match status" value="1"/>
</dbReference>
<gene>
    <name evidence="6" type="ORF">NCGR_LOCUS36249</name>
</gene>
<dbReference type="InterPro" id="IPR000719">
    <property type="entry name" value="Prot_kinase_dom"/>
</dbReference>
<evidence type="ECO:0000256" key="4">
    <source>
        <dbReference type="SAM" id="Phobius"/>
    </source>
</evidence>
<feature type="region of interest" description="Disordered" evidence="3">
    <location>
        <begin position="172"/>
        <end position="195"/>
    </location>
</feature>
<name>A0A811PX41_9POAL</name>
<keyword evidence="4" id="KW-1133">Transmembrane helix</keyword>
<evidence type="ECO:0000313" key="6">
    <source>
        <dbReference type="EMBL" id="CAD6252600.1"/>
    </source>
</evidence>
<dbReference type="InterPro" id="IPR001245">
    <property type="entry name" value="Ser-Thr/Tyr_kinase_cat_dom"/>
</dbReference>
<dbReference type="EMBL" id="CAJGYO010000009">
    <property type="protein sequence ID" value="CAD6252600.1"/>
    <property type="molecule type" value="Genomic_DNA"/>
</dbReference>
<dbReference type="PANTHER" id="PTHR47989:SF47">
    <property type="entry name" value="SERINE_THREONINE-PROTEIN KINASE PBL28-RELATED"/>
    <property type="match status" value="1"/>
</dbReference>
<dbReference type="SUPFAM" id="SSF56112">
    <property type="entry name" value="Protein kinase-like (PK-like)"/>
    <property type="match status" value="1"/>
</dbReference>
<evidence type="ECO:0000256" key="3">
    <source>
        <dbReference type="SAM" id="MobiDB-lite"/>
    </source>
</evidence>
<evidence type="ECO:0000256" key="2">
    <source>
        <dbReference type="ARBA" id="ARBA00022840"/>
    </source>
</evidence>
<accession>A0A811PX41</accession>
<dbReference type="PROSITE" id="PS50011">
    <property type="entry name" value="PROTEIN_KINASE_DOM"/>
    <property type="match status" value="1"/>
</dbReference>
<feature type="region of interest" description="Disordered" evidence="3">
    <location>
        <begin position="116"/>
        <end position="141"/>
    </location>
</feature>
<keyword evidence="4" id="KW-0812">Transmembrane</keyword>
<proteinExistence type="predicted"/>
<comment type="caution">
    <text evidence="6">The sequence shown here is derived from an EMBL/GenBank/DDBJ whole genome shotgun (WGS) entry which is preliminary data.</text>
</comment>
<keyword evidence="1" id="KW-0547">Nucleotide-binding</keyword>
<dbReference type="Gene3D" id="3.30.200.20">
    <property type="entry name" value="Phosphorylase Kinase, domain 1"/>
    <property type="match status" value="1"/>
</dbReference>
<dbReference type="Pfam" id="PF07714">
    <property type="entry name" value="PK_Tyr_Ser-Thr"/>
    <property type="match status" value="1"/>
</dbReference>
<evidence type="ECO:0000256" key="1">
    <source>
        <dbReference type="ARBA" id="ARBA00022741"/>
    </source>
</evidence>